<accession>A0A6J1LLC3</accession>
<dbReference type="Proteomes" id="UP000504633">
    <property type="component" value="Unplaced"/>
</dbReference>
<dbReference type="InterPro" id="IPR032803">
    <property type="entry name" value="PLDc_3"/>
</dbReference>
<dbReference type="InterPro" id="IPR001736">
    <property type="entry name" value="PLipase_D/transphosphatidylase"/>
</dbReference>
<dbReference type="InterPro" id="IPR050874">
    <property type="entry name" value="Diverse_PLD-related"/>
</dbReference>
<protein>
    <submittedName>
        <fullName evidence="5">Phospholipase D3</fullName>
    </submittedName>
</protein>
<dbReference type="OMA" id="WTHFIPN"/>
<keyword evidence="4" id="KW-1185">Reference proteome</keyword>
<evidence type="ECO:0000256" key="2">
    <source>
        <dbReference type="SAM" id="Phobius"/>
    </source>
</evidence>
<evidence type="ECO:0000313" key="4">
    <source>
        <dbReference type="Proteomes" id="UP000504633"/>
    </source>
</evidence>
<evidence type="ECO:0000259" key="3">
    <source>
        <dbReference type="PROSITE" id="PS50035"/>
    </source>
</evidence>
<sequence>MYKPHPLVNHEDEVENASDRNMQRGNVHALQMFLLTTFLLLFLAGSVFHPKPFALKSKELPHDDTKYDCNITLVESIPIGLNYTPNSPKFMSTIEAWQQLLDLSKTSLDIGSFYWTMRGEDVGINESSAKPGEEIFQRMLDNGKDIGSKIKIRIAQSSPSSVSPNMDTKLLSSFGAAEVVTLDFPKYFGSGILHTKLWIVDGKHFYLGSANMDWRALTQIKEMGVLGQNCPQLTTDLAKIFKAYWYLGSNPNARVPNSWPYEYKTIYNSEQPMLLNVNGAFIMQAYASSSPPPLSADGRTHDLDAILNTINAALKFVHIAVMDYYPLTMFESRIKYWSAIDNALRTAAVERGVAVKMLISWWKHSDKSMDNYLRSLQDLTMSHRHVDIQIRHFIVPADQNQERIPYARVNHNKYMVTDRVAYIGTSNWSGDYFETTAGVGLVLKDTLPAMSDSIRKDLEGVFDRDWNSTYAHILI</sequence>
<dbReference type="GO" id="GO:0003824">
    <property type="term" value="F:catalytic activity"/>
    <property type="evidence" value="ECO:0007669"/>
    <property type="project" value="InterPro"/>
</dbReference>
<evidence type="ECO:0000256" key="1">
    <source>
        <dbReference type="ARBA" id="ARBA00008664"/>
    </source>
</evidence>
<reference evidence="5" key="1">
    <citation type="submission" date="2025-08" db="UniProtKB">
        <authorList>
            <consortium name="RefSeq"/>
        </authorList>
    </citation>
    <scope>IDENTIFICATION</scope>
    <source>
        <strain evidence="5">15085-1641.00</strain>
        <tissue evidence="5">Whole body</tissue>
    </source>
</reference>
<organism evidence="4 5">
    <name type="scientific">Drosophila hydei</name>
    <name type="common">Fruit fly</name>
    <dbReference type="NCBI Taxonomy" id="7224"/>
    <lineage>
        <taxon>Eukaryota</taxon>
        <taxon>Metazoa</taxon>
        <taxon>Ecdysozoa</taxon>
        <taxon>Arthropoda</taxon>
        <taxon>Hexapoda</taxon>
        <taxon>Insecta</taxon>
        <taxon>Pterygota</taxon>
        <taxon>Neoptera</taxon>
        <taxon>Endopterygota</taxon>
        <taxon>Diptera</taxon>
        <taxon>Brachycera</taxon>
        <taxon>Muscomorpha</taxon>
        <taxon>Ephydroidea</taxon>
        <taxon>Drosophilidae</taxon>
        <taxon>Drosophila</taxon>
    </lineage>
</organism>
<dbReference type="AlphaFoldDB" id="A0A6J1LLC3"/>
<comment type="similarity">
    <text evidence="1">Belongs to the phospholipase D family.</text>
</comment>
<feature type="domain" description="PLD phosphodiesterase" evidence="3">
    <location>
        <begin position="189"/>
        <end position="216"/>
    </location>
</feature>
<dbReference type="PROSITE" id="PS50035">
    <property type="entry name" value="PLD"/>
    <property type="match status" value="2"/>
</dbReference>
<dbReference type="RefSeq" id="XP_023165492.2">
    <property type="nucleotide sequence ID" value="XM_023309724.2"/>
</dbReference>
<dbReference type="SMART" id="SM00155">
    <property type="entry name" value="PLDc"/>
    <property type="match status" value="2"/>
</dbReference>
<name>A0A6J1LLC3_DROHY</name>
<dbReference type="CDD" id="cd09107">
    <property type="entry name" value="PLDc_vPLD3_4_5_like_2"/>
    <property type="match status" value="1"/>
</dbReference>
<feature type="transmembrane region" description="Helical" evidence="2">
    <location>
        <begin position="29"/>
        <end position="48"/>
    </location>
</feature>
<dbReference type="CDD" id="cd09106">
    <property type="entry name" value="PLDc_vPLD3_4_5_like_1"/>
    <property type="match status" value="1"/>
</dbReference>
<dbReference type="Pfam" id="PF00614">
    <property type="entry name" value="PLDc"/>
    <property type="match status" value="1"/>
</dbReference>
<dbReference type="GeneID" id="111595818"/>
<dbReference type="Pfam" id="PF13918">
    <property type="entry name" value="PLDc_3"/>
    <property type="match status" value="1"/>
</dbReference>
<feature type="domain" description="PLD phosphodiesterase" evidence="3">
    <location>
        <begin position="406"/>
        <end position="432"/>
    </location>
</feature>
<dbReference type="CTD" id="23646"/>
<keyword evidence="2" id="KW-0812">Transmembrane</keyword>
<dbReference type="PANTHER" id="PTHR10185:SF17">
    <property type="entry name" value="GM01519P-RELATED"/>
    <property type="match status" value="1"/>
</dbReference>
<proteinExistence type="inferred from homology"/>
<dbReference type="PANTHER" id="PTHR10185">
    <property type="entry name" value="PHOSPHOLIPASE D - RELATED"/>
    <property type="match status" value="1"/>
</dbReference>
<dbReference type="Gene3D" id="3.30.870.10">
    <property type="entry name" value="Endonuclease Chain A"/>
    <property type="match status" value="2"/>
</dbReference>
<dbReference type="SUPFAM" id="SSF56024">
    <property type="entry name" value="Phospholipase D/nuclease"/>
    <property type="match status" value="2"/>
</dbReference>
<evidence type="ECO:0000313" key="5">
    <source>
        <dbReference type="RefSeq" id="XP_023165492.2"/>
    </source>
</evidence>
<gene>
    <name evidence="5" type="primary">LOC111595818</name>
</gene>
<keyword evidence="2" id="KW-1133">Transmembrane helix</keyword>
<dbReference type="KEGG" id="dhe:111595818"/>
<dbReference type="OrthoDB" id="1923775at2759"/>
<keyword evidence="2" id="KW-0472">Membrane</keyword>